<feature type="compositionally biased region" description="Low complexity" evidence="14">
    <location>
        <begin position="135"/>
        <end position="149"/>
    </location>
</feature>
<dbReference type="InterPro" id="IPR049730">
    <property type="entry name" value="SNF2/RAD54-like_C"/>
</dbReference>
<dbReference type="Gene3D" id="3.10.120.10">
    <property type="entry name" value="Cytochrome b5-like heme/steroid binding domain"/>
    <property type="match status" value="1"/>
</dbReference>
<dbReference type="STRING" id="2316362.A0A4Q2DV31"/>
<comment type="similarity">
    <text evidence="2">Belongs to the SNF2/RAD54 helicase family.</text>
</comment>
<dbReference type="Gene3D" id="3.30.40.10">
    <property type="entry name" value="Zinc/RING finger domain, C3HC4 (zinc finger)"/>
    <property type="match status" value="1"/>
</dbReference>
<dbReference type="GO" id="GO:0005634">
    <property type="term" value="C:nucleus"/>
    <property type="evidence" value="ECO:0007669"/>
    <property type="project" value="TreeGrafter"/>
</dbReference>
<dbReference type="Pfam" id="PF00097">
    <property type="entry name" value="zf-C3HC4"/>
    <property type="match status" value="1"/>
</dbReference>
<dbReference type="Proteomes" id="UP000290288">
    <property type="component" value="Unassembled WGS sequence"/>
</dbReference>
<dbReference type="GO" id="GO:0005524">
    <property type="term" value="F:ATP binding"/>
    <property type="evidence" value="ECO:0007669"/>
    <property type="project" value="UniProtKB-KW"/>
</dbReference>
<keyword evidence="20" id="KW-1185">Reference proteome</keyword>
<dbReference type="GO" id="GO:0004386">
    <property type="term" value="F:helicase activity"/>
    <property type="evidence" value="ECO:0007669"/>
    <property type="project" value="UniProtKB-KW"/>
</dbReference>
<dbReference type="GO" id="GO:0008094">
    <property type="term" value="F:ATP-dependent activity, acting on DNA"/>
    <property type="evidence" value="ECO:0007669"/>
    <property type="project" value="TreeGrafter"/>
</dbReference>
<dbReference type="InterPro" id="IPR013786">
    <property type="entry name" value="AcylCoA_DH/ox_N"/>
</dbReference>
<dbReference type="SMART" id="SM00184">
    <property type="entry name" value="RING"/>
    <property type="match status" value="1"/>
</dbReference>
<feature type="compositionally biased region" description="Acidic residues" evidence="14">
    <location>
        <begin position="163"/>
        <end position="185"/>
    </location>
</feature>
<evidence type="ECO:0000259" key="15">
    <source>
        <dbReference type="PROSITE" id="PS50089"/>
    </source>
</evidence>
<dbReference type="InterPro" id="IPR001841">
    <property type="entry name" value="Znf_RING"/>
</dbReference>
<dbReference type="Pfam" id="PF02770">
    <property type="entry name" value="Acyl-CoA_dh_M"/>
    <property type="match status" value="1"/>
</dbReference>
<dbReference type="Pfam" id="PF00176">
    <property type="entry name" value="SNF2-rel_dom"/>
    <property type="match status" value="1"/>
</dbReference>
<evidence type="ECO:0000256" key="5">
    <source>
        <dbReference type="ARBA" id="ARBA00022723"/>
    </source>
</evidence>
<dbReference type="InterPro" id="IPR038718">
    <property type="entry name" value="SNF2-like_sf"/>
</dbReference>
<keyword evidence="4" id="KW-0285">Flavoprotein</keyword>
<dbReference type="GO" id="GO:0003995">
    <property type="term" value="F:acyl-CoA dehydrogenase activity"/>
    <property type="evidence" value="ECO:0007669"/>
    <property type="project" value="InterPro"/>
</dbReference>
<evidence type="ECO:0000256" key="3">
    <source>
        <dbReference type="ARBA" id="ARBA00009347"/>
    </source>
</evidence>
<sequence length="1543" mass="171367">MARATRSSARRAPSQSSTLDTPPTTANASPIFSARTSLKAESETPATSDREDLEEEEEAIKVKKKVTFASTRSSNKTMKRKKSEQASSDDEADVKIEEIAATTTRASKRRVSSNRAYVEIATTEAKRTQETPVRGKAAATVTKVQATAKGKGKGKAKAVEPPSSEDEPEGSADEEVDNASIEESEPSGSEFEASEDDNDSFEEEDEEETEAIMLAAAVRESFQSANNPGNGESSSSSSRQSAAALRAAAAERRLTRRLKGQVDVDDYQMDVDEDEDGEESASESDASSEEEPLSKRQSAKKGKGKGKASVKKETKVMTMTELLKVSREEKKQALSAKSARKKQQRELARKLGRPLTQSEKNTLALEEHHPELRDIWGDLDSQKPATAVEPEKAEQPDNLKVTLLPFQQESLHWMRKQEKTFWAGGILADEMGMGKTIQMISLMISDGSKPNLVVAPTVAIMQWRNEINAHTTGTKVLVWHGASRESDAKELKKFDVVLTTYAVLESCFRKQQSGFKRKGQIIKEKSPIHGIEWNRVILDEAHNIKERSTNTAKAAFGLKSKHKWCLSGTPLQNRVGELYSLIRFLGGDPFAYYFCKLCDCKSLHWKFSNKKTCDDCGHSPMQHTCFWNNEILTPIQKTGMRGAGQTAFQKLRILLDQMMLRRTKLQRADDLGLPPRTVIVRRDYFSPEEKELYLSLFSDAKRQFSTYLDQGTVLNNYSNIFSLLTRMRQMACHPDLVIRSKSNAATFVPDEAVEGTVCRLCNEFAEDAIQSKCHHVFDRECIKQYLEAALEDTQPDCPVCHLPLTIDLEAPAMEIEETAVTARQGILGRLNLDSWRSSSKIEALVEELSNLRLKDATTKSIVFSQFVSFLDLIAFRLQKAGFTVCRLEGTMSPQARDATIKHFMNNVEVTVFLVSLKAGGVALNLTEASRVYLMDSWWNPAVEFQAMDRIHRLGQRRPVEAIKLVIEDSIESRIVQLQEKKSAMIDATLSTDDSAMGRLTPEDVLLHTKWYASRIKLFTTALPQTVIMAQVLKEFTVEEVAQHNKEGDLWIIIDAKVYDVSKFANLHPGGANVLFAPSIAGKDATQAFFGLHRHEVLLRPKYQRLQIGTVVGQKEQIKPPTPGALSEVPYAEPTWLSKGYHSPYYTDKHRKFQTEVRKFFETVVAPESAKCEESGKRISQEVVDKLAETNIIAMRIGPGKHLQGRTLMGGVIQPEEYDYFYEGIVHAELARVSSRAVVDGLLAGLVIGLPPVLNFGSKELQEQVVPDALAGRKFIALAITEAFAGSDVSGLQTTAVREGDEWVITGTKKWITNGTFADYFTTGCKTENGFTVILIPRVEGVSTKQIKTAYSSVAGTAYVTFDKVRVPVANTLGIEGNGMSVILSNFNHERWMVCCTSVSAQRLVVEESLKWANQRIVFGKPLTNLAVIRAKLAAMIARVETSQAWLENITYQMANMNYAQQSDKLAGPIGLLKQHISRSGRETAEDATQIFGGRALTVTGMGKLIENFHRTSGFDAILAGAEDVLGDLGVRQALKKMPRDTRL</sequence>
<dbReference type="Pfam" id="PF00271">
    <property type="entry name" value="Helicase_C"/>
    <property type="match status" value="1"/>
</dbReference>
<dbReference type="GO" id="GO:0016787">
    <property type="term" value="F:hydrolase activity"/>
    <property type="evidence" value="ECO:0007669"/>
    <property type="project" value="UniProtKB-KW"/>
</dbReference>
<organism evidence="19 20">
    <name type="scientific">Candolleomyces aberdarensis</name>
    <dbReference type="NCBI Taxonomy" id="2316362"/>
    <lineage>
        <taxon>Eukaryota</taxon>
        <taxon>Fungi</taxon>
        <taxon>Dikarya</taxon>
        <taxon>Basidiomycota</taxon>
        <taxon>Agaricomycotina</taxon>
        <taxon>Agaricomycetes</taxon>
        <taxon>Agaricomycetidae</taxon>
        <taxon>Agaricales</taxon>
        <taxon>Agaricineae</taxon>
        <taxon>Psathyrellaceae</taxon>
        <taxon>Candolleomyces</taxon>
    </lineage>
</organism>
<accession>A0A4Q2DV31</accession>
<dbReference type="Pfam" id="PF00441">
    <property type="entry name" value="Acyl-CoA_dh_1"/>
    <property type="match status" value="1"/>
</dbReference>
<dbReference type="Gene3D" id="3.40.50.300">
    <property type="entry name" value="P-loop containing nucleotide triphosphate hydrolases"/>
    <property type="match status" value="1"/>
</dbReference>
<dbReference type="PANTHER" id="PTHR45626">
    <property type="entry name" value="TRANSCRIPTION TERMINATION FACTOR 2-RELATED"/>
    <property type="match status" value="1"/>
</dbReference>
<dbReference type="SUPFAM" id="SSF57850">
    <property type="entry name" value="RING/U-box"/>
    <property type="match status" value="1"/>
</dbReference>
<feature type="compositionally biased region" description="Basic residues" evidence="14">
    <location>
        <begin position="297"/>
        <end position="309"/>
    </location>
</feature>
<feature type="region of interest" description="Disordered" evidence="14">
    <location>
        <begin position="1"/>
        <end position="94"/>
    </location>
</feature>
<dbReference type="PROSITE" id="PS51194">
    <property type="entry name" value="HELICASE_CTER"/>
    <property type="match status" value="1"/>
</dbReference>
<dbReference type="GO" id="GO:0050660">
    <property type="term" value="F:flavin adenine dinucleotide binding"/>
    <property type="evidence" value="ECO:0007669"/>
    <property type="project" value="InterPro"/>
</dbReference>
<dbReference type="PANTHER" id="PTHR45626:SF12">
    <property type="entry name" value="DNA REPAIR PROTEIN RAD16"/>
    <property type="match status" value="1"/>
</dbReference>
<feature type="compositionally biased region" description="Acidic residues" evidence="14">
    <location>
        <begin position="192"/>
        <end position="210"/>
    </location>
</feature>
<keyword evidence="12" id="KW-0067">ATP-binding</keyword>
<dbReference type="InterPro" id="IPR009100">
    <property type="entry name" value="AcylCoA_DH/oxidase_NM_dom_sf"/>
</dbReference>
<dbReference type="InterPro" id="IPR001650">
    <property type="entry name" value="Helicase_C-like"/>
</dbReference>
<dbReference type="InterPro" id="IPR009075">
    <property type="entry name" value="AcylCo_DH/oxidase_C"/>
</dbReference>
<evidence type="ECO:0000256" key="8">
    <source>
        <dbReference type="ARBA" id="ARBA00022801"/>
    </source>
</evidence>
<dbReference type="SUPFAM" id="SSF56645">
    <property type="entry name" value="Acyl-CoA dehydrogenase NM domain-like"/>
    <property type="match status" value="1"/>
</dbReference>
<feature type="region of interest" description="Disordered" evidence="14">
    <location>
        <begin position="123"/>
        <end position="361"/>
    </location>
</feature>
<evidence type="ECO:0000256" key="13">
    <source>
        <dbReference type="PROSITE-ProRule" id="PRU00175"/>
    </source>
</evidence>
<dbReference type="SUPFAM" id="SSF47203">
    <property type="entry name" value="Acyl-CoA dehydrogenase C-terminal domain-like"/>
    <property type="match status" value="1"/>
</dbReference>
<keyword evidence="11" id="KW-0862">Zinc</keyword>
<dbReference type="InterPro" id="IPR027417">
    <property type="entry name" value="P-loop_NTPase"/>
</dbReference>
<feature type="domain" description="Cytochrome b5 heme-binding" evidence="16">
    <location>
        <begin position="1032"/>
        <end position="1111"/>
    </location>
</feature>
<evidence type="ECO:0000259" key="16">
    <source>
        <dbReference type="PROSITE" id="PS50255"/>
    </source>
</evidence>
<protein>
    <recommendedName>
        <fullName evidence="21">DNA repair protein RAD16</fullName>
    </recommendedName>
</protein>
<dbReference type="PROSITE" id="PS51192">
    <property type="entry name" value="HELICASE_ATP_BIND_1"/>
    <property type="match status" value="1"/>
</dbReference>
<comment type="caution">
    <text evidence="19">The sequence shown here is derived from an EMBL/GenBank/DDBJ whole genome shotgun (WGS) entry which is preliminary data.</text>
</comment>
<dbReference type="SUPFAM" id="SSF52540">
    <property type="entry name" value="P-loop containing nucleoside triphosphate hydrolases"/>
    <property type="match status" value="2"/>
</dbReference>
<dbReference type="InterPro" id="IPR006091">
    <property type="entry name" value="Acyl-CoA_Oxase/DH_mid-dom"/>
</dbReference>
<feature type="compositionally biased region" description="Low complexity" evidence="14">
    <location>
        <begin position="1"/>
        <end position="17"/>
    </location>
</feature>
<dbReference type="InterPro" id="IPR018957">
    <property type="entry name" value="Znf_C3HC4_RING-type"/>
</dbReference>
<dbReference type="CDD" id="cd18793">
    <property type="entry name" value="SF2_C_SNF"/>
    <property type="match status" value="1"/>
</dbReference>
<dbReference type="Gene3D" id="3.40.50.10810">
    <property type="entry name" value="Tandem AAA-ATPase domain"/>
    <property type="match status" value="1"/>
</dbReference>
<keyword evidence="8" id="KW-0378">Hydrolase</keyword>
<evidence type="ECO:0000256" key="1">
    <source>
        <dbReference type="ARBA" id="ARBA00001974"/>
    </source>
</evidence>
<dbReference type="PROSITE" id="PS50255">
    <property type="entry name" value="CYTOCHROME_B5_2"/>
    <property type="match status" value="1"/>
</dbReference>
<dbReference type="SUPFAM" id="SSF55856">
    <property type="entry name" value="Cytochrome b5-like heme/steroid binding domain"/>
    <property type="match status" value="1"/>
</dbReference>
<dbReference type="OrthoDB" id="448448at2759"/>
<dbReference type="InterPro" id="IPR000330">
    <property type="entry name" value="SNF2_N"/>
</dbReference>
<evidence type="ECO:0000256" key="12">
    <source>
        <dbReference type="ARBA" id="ARBA00022840"/>
    </source>
</evidence>
<keyword evidence="6" id="KW-0547">Nucleotide-binding</keyword>
<dbReference type="Pfam" id="PF00173">
    <property type="entry name" value="Cyt-b5"/>
    <property type="match status" value="1"/>
</dbReference>
<feature type="compositionally biased region" description="Acidic residues" evidence="14">
    <location>
        <begin position="263"/>
        <end position="291"/>
    </location>
</feature>
<evidence type="ECO:0000256" key="11">
    <source>
        <dbReference type="ARBA" id="ARBA00022833"/>
    </source>
</evidence>
<feature type="compositionally biased region" description="Polar residues" evidence="14">
    <location>
        <begin position="18"/>
        <end position="36"/>
    </location>
</feature>
<evidence type="ECO:0000256" key="6">
    <source>
        <dbReference type="ARBA" id="ARBA00022741"/>
    </source>
</evidence>
<evidence type="ECO:0000256" key="14">
    <source>
        <dbReference type="SAM" id="MobiDB-lite"/>
    </source>
</evidence>
<keyword evidence="5" id="KW-0479">Metal-binding</keyword>
<feature type="domain" description="RING-type" evidence="15">
    <location>
        <begin position="758"/>
        <end position="801"/>
    </location>
</feature>
<evidence type="ECO:0000259" key="18">
    <source>
        <dbReference type="PROSITE" id="PS51194"/>
    </source>
</evidence>
<dbReference type="Gene3D" id="1.20.140.10">
    <property type="entry name" value="Butyryl-CoA Dehydrogenase, subunit A, domain 3"/>
    <property type="match status" value="1"/>
</dbReference>
<comment type="similarity">
    <text evidence="3">Belongs to the acyl-CoA dehydrogenase family.</text>
</comment>
<dbReference type="EMBL" id="SDEE01000038">
    <property type="protein sequence ID" value="RXW23596.1"/>
    <property type="molecule type" value="Genomic_DNA"/>
</dbReference>
<evidence type="ECO:0000256" key="10">
    <source>
        <dbReference type="ARBA" id="ARBA00022827"/>
    </source>
</evidence>
<dbReference type="SMART" id="SM01117">
    <property type="entry name" value="Cyt-b5"/>
    <property type="match status" value="1"/>
</dbReference>
<dbReference type="PROSITE" id="PS00072">
    <property type="entry name" value="ACYL_COA_DH_1"/>
    <property type="match status" value="1"/>
</dbReference>
<dbReference type="Gene3D" id="1.10.540.10">
    <property type="entry name" value="Acyl-CoA dehydrogenase/oxidase, N-terminal domain"/>
    <property type="match status" value="1"/>
</dbReference>
<dbReference type="InterPro" id="IPR013083">
    <property type="entry name" value="Znf_RING/FYVE/PHD"/>
</dbReference>
<dbReference type="InterPro" id="IPR050628">
    <property type="entry name" value="SNF2_RAD54_helicase_TF"/>
</dbReference>
<evidence type="ECO:0000313" key="20">
    <source>
        <dbReference type="Proteomes" id="UP000290288"/>
    </source>
</evidence>
<dbReference type="SMART" id="SM00487">
    <property type="entry name" value="DEXDc"/>
    <property type="match status" value="1"/>
</dbReference>
<dbReference type="InterPro" id="IPR014001">
    <property type="entry name" value="Helicase_ATP-bd"/>
</dbReference>
<dbReference type="InterPro" id="IPR036400">
    <property type="entry name" value="Cyt_B5-like_heme/steroid_sf"/>
</dbReference>
<dbReference type="InterPro" id="IPR046373">
    <property type="entry name" value="Acyl-CoA_Oxase/DH_mid-dom_sf"/>
</dbReference>
<evidence type="ECO:0000313" key="19">
    <source>
        <dbReference type="EMBL" id="RXW23596.1"/>
    </source>
</evidence>
<dbReference type="CDD" id="cd18008">
    <property type="entry name" value="DEXDc_SHPRH-like"/>
    <property type="match status" value="1"/>
</dbReference>
<dbReference type="Pfam" id="PF02771">
    <property type="entry name" value="Acyl-CoA_dh_N"/>
    <property type="match status" value="1"/>
</dbReference>
<evidence type="ECO:0000256" key="4">
    <source>
        <dbReference type="ARBA" id="ARBA00022630"/>
    </source>
</evidence>
<evidence type="ECO:0000256" key="9">
    <source>
        <dbReference type="ARBA" id="ARBA00022806"/>
    </source>
</evidence>
<comment type="cofactor">
    <cofactor evidence="1">
        <name>FAD</name>
        <dbReference type="ChEBI" id="CHEBI:57692"/>
    </cofactor>
</comment>
<evidence type="ECO:0008006" key="21">
    <source>
        <dbReference type="Google" id="ProtNLM"/>
    </source>
</evidence>
<evidence type="ECO:0000259" key="17">
    <source>
        <dbReference type="PROSITE" id="PS51192"/>
    </source>
</evidence>
<gene>
    <name evidence="19" type="ORF">EST38_g2262</name>
</gene>
<dbReference type="Gene3D" id="2.40.110.10">
    <property type="entry name" value="Butyryl-CoA Dehydrogenase, subunit A, domain 2"/>
    <property type="match status" value="1"/>
</dbReference>
<feature type="domain" description="Helicase ATP-binding" evidence="17">
    <location>
        <begin position="424"/>
        <end position="588"/>
    </location>
</feature>
<feature type="compositionally biased region" description="Low complexity" evidence="14">
    <location>
        <begin position="233"/>
        <end position="248"/>
    </location>
</feature>
<dbReference type="GO" id="GO:0008270">
    <property type="term" value="F:zinc ion binding"/>
    <property type="evidence" value="ECO:0007669"/>
    <property type="project" value="UniProtKB-KW"/>
</dbReference>
<feature type="compositionally biased region" description="Polar residues" evidence="14">
    <location>
        <begin position="221"/>
        <end position="232"/>
    </location>
</feature>
<dbReference type="InterPro" id="IPR037069">
    <property type="entry name" value="AcylCoA_DH/ox_N_sf"/>
</dbReference>
<dbReference type="InterPro" id="IPR001199">
    <property type="entry name" value="Cyt_B5-like_heme/steroid-bd"/>
</dbReference>
<evidence type="ECO:0000256" key="7">
    <source>
        <dbReference type="ARBA" id="ARBA00022771"/>
    </source>
</evidence>
<evidence type="ECO:0000256" key="2">
    <source>
        <dbReference type="ARBA" id="ARBA00007025"/>
    </source>
</evidence>
<dbReference type="InterPro" id="IPR006089">
    <property type="entry name" value="Acyl-CoA_DH_CS"/>
</dbReference>
<keyword evidence="10" id="KW-0274">FAD</keyword>
<dbReference type="SMART" id="SM00490">
    <property type="entry name" value="HELICc"/>
    <property type="match status" value="1"/>
</dbReference>
<name>A0A4Q2DV31_9AGAR</name>
<feature type="domain" description="Helicase C-terminal" evidence="18">
    <location>
        <begin position="840"/>
        <end position="997"/>
    </location>
</feature>
<keyword evidence="7 13" id="KW-0863">Zinc-finger</keyword>
<keyword evidence="9" id="KW-0347">Helicase</keyword>
<dbReference type="PROSITE" id="PS50089">
    <property type="entry name" value="ZF_RING_2"/>
    <property type="match status" value="1"/>
</dbReference>
<reference evidence="19 20" key="1">
    <citation type="submission" date="2019-01" db="EMBL/GenBank/DDBJ databases">
        <title>Draft genome sequence of Psathyrella aberdarensis IHI B618.</title>
        <authorList>
            <person name="Buettner E."/>
            <person name="Kellner H."/>
        </authorList>
    </citation>
    <scope>NUCLEOTIDE SEQUENCE [LARGE SCALE GENOMIC DNA]</scope>
    <source>
        <strain evidence="19 20">IHI B618</strain>
    </source>
</reference>
<dbReference type="InterPro" id="IPR036250">
    <property type="entry name" value="AcylCo_DH-like_C"/>
</dbReference>
<dbReference type="GO" id="GO:0006289">
    <property type="term" value="P:nucleotide-excision repair"/>
    <property type="evidence" value="ECO:0007669"/>
    <property type="project" value="TreeGrafter"/>
</dbReference>
<proteinExistence type="inferred from homology"/>